<dbReference type="eggNOG" id="COG0824">
    <property type="taxonomic scope" value="Bacteria"/>
</dbReference>
<keyword evidence="3" id="KW-1185">Reference proteome</keyword>
<proteinExistence type="predicted"/>
<sequence>MAGPSAVATGVLRTKVQWIDTDASGIYHNTTVARFVEAAEAALFADRGIDGYFPVAPRVRYEASFDAPLRFGQDITAVVELAELGERSMTFHFEIWGDPFGGRPRVRAAHGRYVTVHVTGQPDADLRSAPWPAAWVAALTDASEEPGPDPAQSPG</sequence>
<protein>
    <submittedName>
        <fullName evidence="2">Thioesterase</fullName>
    </submittedName>
</protein>
<dbReference type="STRING" id="1386089.N865_09725"/>
<name>W9G5Z2_9MICO</name>
<dbReference type="InterPro" id="IPR029069">
    <property type="entry name" value="HotDog_dom_sf"/>
</dbReference>
<gene>
    <name evidence="2" type="ORF">N865_09725</name>
</gene>
<dbReference type="AlphaFoldDB" id="W9G5Z2"/>
<comment type="caution">
    <text evidence="2">The sequence shown here is derived from an EMBL/GenBank/DDBJ whole genome shotgun (WGS) entry which is preliminary data.</text>
</comment>
<feature type="domain" description="Thioesterase" evidence="1">
    <location>
        <begin position="25"/>
        <end position="96"/>
    </location>
</feature>
<dbReference type="Proteomes" id="UP000019489">
    <property type="component" value="Unassembled WGS sequence"/>
</dbReference>
<dbReference type="InterPro" id="IPR006683">
    <property type="entry name" value="Thioestr_dom"/>
</dbReference>
<reference evidence="2 3" key="1">
    <citation type="submission" date="2013-08" db="EMBL/GenBank/DDBJ databases">
        <title>Intrasporangium oryzae NRRL B-24470.</title>
        <authorList>
            <person name="Liu H."/>
            <person name="Wang G."/>
        </authorList>
    </citation>
    <scope>NUCLEOTIDE SEQUENCE [LARGE SCALE GENOMIC DNA]</scope>
    <source>
        <strain evidence="2 3">NRRL B-24470</strain>
    </source>
</reference>
<organism evidence="2 3">
    <name type="scientific">Intrasporangium oryzae NRRL B-24470</name>
    <dbReference type="NCBI Taxonomy" id="1386089"/>
    <lineage>
        <taxon>Bacteria</taxon>
        <taxon>Bacillati</taxon>
        <taxon>Actinomycetota</taxon>
        <taxon>Actinomycetes</taxon>
        <taxon>Micrococcales</taxon>
        <taxon>Intrasporangiaceae</taxon>
        <taxon>Intrasporangium</taxon>
    </lineage>
</organism>
<evidence type="ECO:0000313" key="3">
    <source>
        <dbReference type="Proteomes" id="UP000019489"/>
    </source>
</evidence>
<dbReference type="Pfam" id="PF03061">
    <property type="entry name" value="4HBT"/>
    <property type="match status" value="1"/>
</dbReference>
<dbReference type="OrthoDB" id="3467114at2"/>
<accession>W9G5Z2</accession>
<dbReference type="PATRIC" id="fig|1386089.3.peg.2162"/>
<evidence type="ECO:0000259" key="1">
    <source>
        <dbReference type="Pfam" id="PF03061"/>
    </source>
</evidence>
<dbReference type="CDD" id="cd00586">
    <property type="entry name" value="4HBT"/>
    <property type="match status" value="1"/>
</dbReference>
<dbReference type="SUPFAM" id="SSF54637">
    <property type="entry name" value="Thioesterase/thiol ester dehydrase-isomerase"/>
    <property type="match status" value="1"/>
</dbReference>
<evidence type="ECO:0000313" key="2">
    <source>
        <dbReference type="EMBL" id="EWT01561.1"/>
    </source>
</evidence>
<dbReference type="EMBL" id="AWSA01000020">
    <property type="protein sequence ID" value="EWT01561.1"/>
    <property type="molecule type" value="Genomic_DNA"/>
</dbReference>
<dbReference type="Gene3D" id="3.10.129.10">
    <property type="entry name" value="Hotdog Thioesterase"/>
    <property type="match status" value="1"/>
</dbReference>